<gene>
    <name evidence="2" type="ORF">LCGC14_1647600</name>
</gene>
<reference evidence="2" key="1">
    <citation type="journal article" date="2015" name="Nature">
        <title>Complex archaea that bridge the gap between prokaryotes and eukaryotes.</title>
        <authorList>
            <person name="Spang A."/>
            <person name="Saw J.H."/>
            <person name="Jorgensen S.L."/>
            <person name="Zaremba-Niedzwiedzka K."/>
            <person name="Martijn J."/>
            <person name="Lind A.E."/>
            <person name="van Eijk R."/>
            <person name="Schleper C."/>
            <person name="Guy L."/>
            <person name="Ettema T.J."/>
        </authorList>
    </citation>
    <scope>NUCLEOTIDE SEQUENCE</scope>
</reference>
<feature type="region of interest" description="Disordered" evidence="1">
    <location>
        <begin position="1"/>
        <end position="25"/>
    </location>
</feature>
<dbReference type="AlphaFoldDB" id="A0A0F9IKB2"/>
<organism evidence="2">
    <name type="scientific">marine sediment metagenome</name>
    <dbReference type="NCBI Taxonomy" id="412755"/>
    <lineage>
        <taxon>unclassified sequences</taxon>
        <taxon>metagenomes</taxon>
        <taxon>ecological metagenomes</taxon>
    </lineage>
</organism>
<sequence>MALHGHTPRQRAAIRKRAPAAGRRF</sequence>
<comment type="caution">
    <text evidence="2">The sequence shown here is derived from an EMBL/GenBank/DDBJ whole genome shotgun (WGS) entry which is preliminary data.</text>
</comment>
<protein>
    <submittedName>
        <fullName evidence="2">Uncharacterized protein</fullName>
    </submittedName>
</protein>
<dbReference type="EMBL" id="LAZR01013812">
    <property type="protein sequence ID" value="KKM20219.1"/>
    <property type="molecule type" value="Genomic_DNA"/>
</dbReference>
<feature type="non-terminal residue" evidence="2">
    <location>
        <position position="25"/>
    </location>
</feature>
<evidence type="ECO:0000313" key="2">
    <source>
        <dbReference type="EMBL" id="KKM20219.1"/>
    </source>
</evidence>
<proteinExistence type="predicted"/>
<evidence type="ECO:0000256" key="1">
    <source>
        <dbReference type="SAM" id="MobiDB-lite"/>
    </source>
</evidence>
<name>A0A0F9IKB2_9ZZZZ</name>
<accession>A0A0F9IKB2</accession>